<reference evidence="2" key="1">
    <citation type="journal article" date="2015" name="Nat. Genet.">
        <title>The genome and transcriptome of the zoonotic hookworm Ancylostoma ceylanicum identify infection-specific gene families.</title>
        <authorList>
            <person name="Schwarz E.M."/>
            <person name="Hu Y."/>
            <person name="Antoshechkin I."/>
            <person name="Miller M.M."/>
            <person name="Sternberg P.W."/>
            <person name="Aroian R.V."/>
        </authorList>
    </citation>
    <scope>NUCLEOTIDE SEQUENCE</scope>
    <source>
        <strain evidence="2">HY135</strain>
    </source>
</reference>
<organism evidence="1 2">
    <name type="scientific">Ancylostoma ceylanicum</name>
    <dbReference type="NCBI Taxonomy" id="53326"/>
    <lineage>
        <taxon>Eukaryota</taxon>
        <taxon>Metazoa</taxon>
        <taxon>Ecdysozoa</taxon>
        <taxon>Nematoda</taxon>
        <taxon>Chromadorea</taxon>
        <taxon>Rhabditida</taxon>
        <taxon>Rhabditina</taxon>
        <taxon>Rhabditomorpha</taxon>
        <taxon>Strongyloidea</taxon>
        <taxon>Ancylostomatidae</taxon>
        <taxon>Ancylostomatinae</taxon>
        <taxon>Ancylostoma</taxon>
    </lineage>
</organism>
<accession>A0A016UUJ3</accession>
<name>A0A016UUJ3_9BILA</name>
<proteinExistence type="predicted"/>
<dbReference type="Proteomes" id="UP000024635">
    <property type="component" value="Unassembled WGS sequence"/>
</dbReference>
<keyword evidence="2" id="KW-1185">Reference proteome</keyword>
<dbReference type="EMBL" id="JARK01001363">
    <property type="protein sequence ID" value="EYC18631.1"/>
    <property type="molecule type" value="Genomic_DNA"/>
</dbReference>
<gene>
    <name evidence="1" type="primary">Acey_s0027.g1625</name>
    <name evidence="1" type="ORF">Y032_0027g1625</name>
</gene>
<dbReference type="AlphaFoldDB" id="A0A016UUJ3"/>
<evidence type="ECO:0000313" key="2">
    <source>
        <dbReference type="Proteomes" id="UP000024635"/>
    </source>
</evidence>
<sequence length="82" mass="9482">MFLSRMYGLSKSFHSLLFRKPPDPPVIVIRDRRSNASGNAADMWQNLRFSLPPLKRVHLVHHNFKTRPVATTITLILSSIRE</sequence>
<protein>
    <submittedName>
        <fullName evidence="1">Uncharacterized protein</fullName>
    </submittedName>
</protein>
<evidence type="ECO:0000313" key="1">
    <source>
        <dbReference type="EMBL" id="EYC18631.1"/>
    </source>
</evidence>
<comment type="caution">
    <text evidence="1">The sequence shown here is derived from an EMBL/GenBank/DDBJ whole genome shotgun (WGS) entry which is preliminary data.</text>
</comment>